<gene>
    <name evidence="1" type="ORF">DW206_25625</name>
</gene>
<dbReference type="Pfam" id="PF16141">
    <property type="entry name" value="GH18_BT1044-like"/>
    <property type="match status" value="2"/>
</dbReference>
<dbReference type="InterPro" id="IPR032320">
    <property type="entry name" value="GH18_BT1044-like"/>
</dbReference>
<dbReference type="EMBL" id="QRJR01000049">
    <property type="protein sequence ID" value="RHH38690.1"/>
    <property type="molecule type" value="Genomic_DNA"/>
</dbReference>
<dbReference type="AlphaFoldDB" id="A0A139LHB4"/>
<reference evidence="1 2" key="1">
    <citation type="submission" date="2018-08" db="EMBL/GenBank/DDBJ databases">
        <title>A genome reference for cultivated species of the human gut microbiota.</title>
        <authorList>
            <person name="Zou Y."/>
            <person name="Xue W."/>
            <person name="Luo G."/>
        </authorList>
    </citation>
    <scope>NUCLEOTIDE SEQUENCE [LARGE SCALE GENOMIC DNA]</scope>
    <source>
        <strain evidence="1 2">AM17-48</strain>
    </source>
</reference>
<name>A0A139LHB4_BACOV</name>
<dbReference type="RefSeq" id="WP_061447695.1">
    <property type="nucleotide sequence ID" value="NZ_JABFHY010000002.1"/>
</dbReference>
<comment type="caution">
    <text evidence="1">The sequence shown here is derived from an EMBL/GenBank/DDBJ whole genome shotgun (WGS) entry which is preliminary data.</text>
</comment>
<evidence type="ECO:0000313" key="1">
    <source>
        <dbReference type="EMBL" id="RHH38690.1"/>
    </source>
</evidence>
<evidence type="ECO:0000313" key="2">
    <source>
        <dbReference type="Proteomes" id="UP000283329"/>
    </source>
</evidence>
<dbReference type="Proteomes" id="UP000283329">
    <property type="component" value="Unassembled WGS sequence"/>
</dbReference>
<protein>
    <submittedName>
        <fullName evidence="1">Uncharacterized protein</fullName>
    </submittedName>
</protein>
<accession>A0A139LHB4</accession>
<sequence>MKTIIYKQFIYSLLFLTAFLLPVACDDWNEPEIVDIDINSAKEQNPELWARYMQALRTYKQSEHYLSYAHFDNSPEKSLNEGSYLRSLPDSLDIVTLGNSHQISDYDREDIPLLQEKSIRVLYLIDYVAHASSLTDITALNSWLDKEIATSAELNLDGFAFTGLPLYNGTDAELASYKEKSRLIVSKLSTATGQDKLLVLEGNPAFVDEADFDKLNYIVLNTAELTNVTDLKLQVTGILANSLLSKDKLLLSVQMGGQVIDETGVKQEAVTLMTDRVVALGPLAGLGIYAIGNDYYSPIRNYEITRMVIQLMNPSK</sequence>
<proteinExistence type="predicted"/>
<organism evidence="1 2">
    <name type="scientific">Bacteroides ovatus</name>
    <dbReference type="NCBI Taxonomy" id="28116"/>
    <lineage>
        <taxon>Bacteria</taxon>
        <taxon>Pseudomonadati</taxon>
        <taxon>Bacteroidota</taxon>
        <taxon>Bacteroidia</taxon>
        <taxon>Bacteroidales</taxon>
        <taxon>Bacteroidaceae</taxon>
        <taxon>Bacteroides</taxon>
    </lineage>
</organism>